<dbReference type="GeneTree" id="ENSGT00940000155366"/>
<dbReference type="Proteomes" id="UP000265140">
    <property type="component" value="Chromosome 9"/>
</dbReference>
<dbReference type="Ensembl" id="ENSELUT00000112029.1">
    <property type="protein sequence ID" value="ENSELUP00000080274.1"/>
    <property type="gene ID" value="ENSELUG00000038933.1"/>
</dbReference>
<dbReference type="GO" id="GO:0098574">
    <property type="term" value="C:cytoplasmic side of lysosomal membrane"/>
    <property type="evidence" value="ECO:0007669"/>
    <property type="project" value="TreeGrafter"/>
</dbReference>
<dbReference type="GO" id="GO:0008270">
    <property type="term" value="F:zinc ion binding"/>
    <property type="evidence" value="ECO:0007669"/>
    <property type="project" value="TreeGrafter"/>
</dbReference>
<keyword evidence="5" id="KW-0479">Metal-binding</keyword>
<dbReference type="InterPro" id="IPR037519">
    <property type="entry name" value="LITAF_fam"/>
</dbReference>
<evidence type="ECO:0000256" key="4">
    <source>
        <dbReference type="ARBA" id="ARBA00005975"/>
    </source>
</evidence>
<keyword evidence="6" id="KW-0862">Zinc</keyword>
<dbReference type="SMART" id="SM00714">
    <property type="entry name" value="LITAF"/>
    <property type="match status" value="1"/>
</dbReference>
<feature type="domain" description="LITAF" evidence="9">
    <location>
        <begin position="57"/>
        <end position="140"/>
    </location>
</feature>
<comment type="subcellular location">
    <subcellularLocation>
        <location evidence="1">Endosome membrane</location>
        <topology evidence="1">Peripheral membrane protein</topology>
        <orientation evidence="1">Cytoplasmic side</orientation>
    </subcellularLocation>
    <subcellularLocation>
        <location evidence="2">Late endosome membrane</location>
    </subcellularLocation>
    <subcellularLocation>
        <location evidence="3">Lysosome membrane</location>
        <topology evidence="3">Peripheral membrane protein</topology>
        <orientation evidence="3">Cytoplasmic side</orientation>
    </subcellularLocation>
</comment>
<reference evidence="10 11" key="1">
    <citation type="submission" date="2020-02" db="EMBL/GenBank/DDBJ databases">
        <title>Esox lucius (northern pike) genome, fEsoLuc1, primary haplotype.</title>
        <authorList>
            <person name="Myers G."/>
            <person name="Karagic N."/>
            <person name="Meyer A."/>
            <person name="Pippel M."/>
            <person name="Reichard M."/>
            <person name="Winkler S."/>
            <person name="Tracey A."/>
            <person name="Sims Y."/>
            <person name="Howe K."/>
            <person name="Rhie A."/>
            <person name="Formenti G."/>
            <person name="Durbin R."/>
            <person name="Fedrigo O."/>
            <person name="Jarvis E.D."/>
        </authorList>
    </citation>
    <scope>NUCLEOTIDE SEQUENCE [LARGE SCALE GENOMIC DNA]</scope>
</reference>
<dbReference type="GO" id="GO:0098560">
    <property type="term" value="C:cytoplasmic side of late endosome membrane"/>
    <property type="evidence" value="ECO:0007669"/>
    <property type="project" value="TreeGrafter"/>
</dbReference>
<organism evidence="10 11">
    <name type="scientific">Esox lucius</name>
    <name type="common">Northern pike</name>
    <dbReference type="NCBI Taxonomy" id="8010"/>
    <lineage>
        <taxon>Eukaryota</taxon>
        <taxon>Metazoa</taxon>
        <taxon>Chordata</taxon>
        <taxon>Craniata</taxon>
        <taxon>Vertebrata</taxon>
        <taxon>Euteleostomi</taxon>
        <taxon>Actinopterygii</taxon>
        <taxon>Neopterygii</taxon>
        <taxon>Teleostei</taxon>
        <taxon>Protacanthopterygii</taxon>
        <taxon>Esociformes</taxon>
        <taxon>Esocidae</taxon>
        <taxon>Esox</taxon>
    </lineage>
</organism>
<proteinExistence type="inferred from homology"/>
<feature type="region of interest" description="Disordered" evidence="8">
    <location>
        <begin position="1"/>
        <end position="50"/>
    </location>
</feature>
<sequence length="141" mass="15261">MEKGQQYGGQNGPPQDQASPPYPGPPLSYGFQGAPQPGIHPSTPQYGMAQPGVAPGMTPVVVVQQQLPRDVPGLMTCPQCQVQVLTETTYAIGLLTWAICGALGLMMCWPCCFIPFCIDSCKDVEHRCPNCKNVIHLHKHM</sequence>
<protein>
    <recommendedName>
        <fullName evidence="9">LITAF domain-containing protein</fullName>
    </recommendedName>
</protein>
<evidence type="ECO:0000256" key="6">
    <source>
        <dbReference type="ARBA" id="ARBA00022833"/>
    </source>
</evidence>
<comment type="similarity">
    <text evidence="4">Belongs to the CDIP1/LITAF family.</text>
</comment>
<reference evidence="10" key="2">
    <citation type="submission" date="2025-08" db="UniProtKB">
        <authorList>
            <consortium name="Ensembl"/>
        </authorList>
    </citation>
    <scope>IDENTIFICATION</scope>
</reference>
<evidence type="ECO:0000256" key="3">
    <source>
        <dbReference type="ARBA" id="ARBA00004630"/>
    </source>
</evidence>
<keyword evidence="11" id="KW-1185">Reference proteome</keyword>
<keyword evidence="7" id="KW-0472">Membrane</keyword>
<dbReference type="PANTHER" id="PTHR23292:SF48">
    <property type="entry name" value="LIPOPOLYSACCHARIDE-INDUCED TUMOR NECROSIS FACTOR-ALPHA FACTOR HOMOLOG-RELATED"/>
    <property type="match status" value="1"/>
</dbReference>
<dbReference type="Pfam" id="PF10601">
    <property type="entry name" value="zf-LITAF-like"/>
    <property type="match status" value="1"/>
</dbReference>
<evidence type="ECO:0000256" key="1">
    <source>
        <dbReference type="ARBA" id="ARBA00004125"/>
    </source>
</evidence>
<evidence type="ECO:0000256" key="8">
    <source>
        <dbReference type="SAM" id="MobiDB-lite"/>
    </source>
</evidence>
<evidence type="ECO:0000313" key="10">
    <source>
        <dbReference type="Ensembl" id="ENSELUP00000080274.1"/>
    </source>
</evidence>
<feature type="compositionally biased region" description="Gly residues" evidence="8">
    <location>
        <begin position="1"/>
        <end position="11"/>
    </location>
</feature>
<dbReference type="PANTHER" id="PTHR23292">
    <property type="entry name" value="LIPOPOLYSACCHARIDE-INDUCED TUMOR NECROSIS FACTOR-ALPHA FACTOR"/>
    <property type="match status" value="1"/>
</dbReference>
<evidence type="ECO:0000256" key="7">
    <source>
        <dbReference type="ARBA" id="ARBA00023136"/>
    </source>
</evidence>
<name>A0AAY5JVF2_ESOLU</name>
<dbReference type="AlphaFoldDB" id="A0AAY5JVF2"/>
<dbReference type="PROSITE" id="PS51837">
    <property type="entry name" value="LITAF"/>
    <property type="match status" value="1"/>
</dbReference>
<reference evidence="10" key="3">
    <citation type="submission" date="2025-09" db="UniProtKB">
        <authorList>
            <consortium name="Ensembl"/>
        </authorList>
    </citation>
    <scope>IDENTIFICATION</scope>
</reference>
<accession>A0AAY5JVF2</accession>
<evidence type="ECO:0000259" key="9">
    <source>
        <dbReference type="PROSITE" id="PS51837"/>
    </source>
</evidence>
<dbReference type="GO" id="GO:0005634">
    <property type="term" value="C:nucleus"/>
    <property type="evidence" value="ECO:0007669"/>
    <property type="project" value="TreeGrafter"/>
</dbReference>
<dbReference type="InterPro" id="IPR006629">
    <property type="entry name" value="LITAF"/>
</dbReference>
<evidence type="ECO:0000256" key="2">
    <source>
        <dbReference type="ARBA" id="ARBA00004414"/>
    </source>
</evidence>
<evidence type="ECO:0000313" key="11">
    <source>
        <dbReference type="Proteomes" id="UP000265140"/>
    </source>
</evidence>
<evidence type="ECO:0000256" key="5">
    <source>
        <dbReference type="ARBA" id="ARBA00022723"/>
    </source>
</evidence>